<protein>
    <submittedName>
        <fullName evidence="5">Cobalt-zinc-cadmium resistance protein CzcB</fullName>
    </submittedName>
</protein>
<evidence type="ECO:0000256" key="1">
    <source>
        <dbReference type="ARBA" id="ARBA00009477"/>
    </source>
</evidence>
<keyword evidence="3" id="KW-1133">Transmembrane helix</keyword>
<dbReference type="RefSeq" id="WP_144976394.1">
    <property type="nucleotide sequence ID" value="NZ_CP036289.1"/>
</dbReference>
<accession>A0A518CE48</accession>
<dbReference type="InterPro" id="IPR006143">
    <property type="entry name" value="RND_pump_MFP"/>
</dbReference>
<gene>
    <name evidence="5" type="primary">czcB_2</name>
    <name evidence="5" type="ORF">Pan97_45580</name>
</gene>
<feature type="transmembrane region" description="Helical" evidence="3">
    <location>
        <begin position="35"/>
        <end position="54"/>
    </location>
</feature>
<keyword evidence="6" id="KW-1185">Reference proteome</keyword>
<dbReference type="NCBIfam" id="TIGR01730">
    <property type="entry name" value="RND_mfp"/>
    <property type="match status" value="1"/>
</dbReference>
<dbReference type="KEGG" id="bvo:Pan97_45580"/>
<organism evidence="5 6">
    <name type="scientific">Bremerella volcania</name>
    <dbReference type="NCBI Taxonomy" id="2527984"/>
    <lineage>
        <taxon>Bacteria</taxon>
        <taxon>Pseudomonadati</taxon>
        <taxon>Planctomycetota</taxon>
        <taxon>Planctomycetia</taxon>
        <taxon>Pirellulales</taxon>
        <taxon>Pirellulaceae</taxon>
        <taxon>Bremerella</taxon>
    </lineage>
</organism>
<reference evidence="6" key="1">
    <citation type="submission" date="2019-02" db="EMBL/GenBank/DDBJ databases">
        <title>Deep-cultivation of Planctomycetes and their phenomic and genomic characterization uncovers novel biology.</title>
        <authorList>
            <person name="Wiegand S."/>
            <person name="Jogler M."/>
            <person name="Boedeker C."/>
            <person name="Pinto D."/>
            <person name="Vollmers J."/>
            <person name="Rivas-Marin E."/>
            <person name="Kohn T."/>
            <person name="Peeters S.H."/>
            <person name="Heuer A."/>
            <person name="Rast P."/>
            <person name="Oberbeckmann S."/>
            <person name="Bunk B."/>
            <person name="Jeske O."/>
            <person name="Meyerdierks A."/>
            <person name="Storesund J.E."/>
            <person name="Kallscheuer N."/>
            <person name="Luecker S."/>
            <person name="Lage O.M."/>
            <person name="Pohl T."/>
            <person name="Merkel B.J."/>
            <person name="Hornburger P."/>
            <person name="Mueller R.-W."/>
            <person name="Bruemmer F."/>
            <person name="Labrenz M."/>
            <person name="Spormann A.M."/>
            <person name="Op den Camp H."/>
            <person name="Overmann J."/>
            <person name="Amann R."/>
            <person name="Jetten M.S.M."/>
            <person name="Mascher T."/>
            <person name="Medema M.H."/>
            <person name="Devos D.P."/>
            <person name="Kaster A.-K."/>
            <person name="Ovreas L."/>
            <person name="Rohde M."/>
            <person name="Galperin M.Y."/>
            <person name="Jogler C."/>
        </authorList>
    </citation>
    <scope>NUCLEOTIDE SEQUENCE [LARGE SCALE GENOMIC DNA]</scope>
    <source>
        <strain evidence="6">Pan97</strain>
    </source>
</reference>
<keyword evidence="3" id="KW-0472">Membrane</keyword>
<evidence type="ECO:0000259" key="4">
    <source>
        <dbReference type="Pfam" id="PF25954"/>
    </source>
</evidence>
<dbReference type="PANTHER" id="PTHR30469">
    <property type="entry name" value="MULTIDRUG RESISTANCE PROTEIN MDTA"/>
    <property type="match status" value="1"/>
</dbReference>
<dbReference type="Pfam" id="PF25954">
    <property type="entry name" value="Beta-barrel_RND_2"/>
    <property type="match status" value="1"/>
</dbReference>
<proteinExistence type="inferred from homology"/>
<dbReference type="OrthoDB" id="234983at2"/>
<evidence type="ECO:0000313" key="5">
    <source>
        <dbReference type="EMBL" id="QDU77488.1"/>
    </source>
</evidence>
<keyword evidence="3" id="KW-0812">Transmembrane</keyword>
<evidence type="ECO:0000256" key="2">
    <source>
        <dbReference type="SAM" id="Coils"/>
    </source>
</evidence>
<keyword evidence="2" id="KW-0175">Coiled coil</keyword>
<feature type="coiled-coil region" evidence="2">
    <location>
        <begin position="223"/>
        <end position="302"/>
    </location>
</feature>
<dbReference type="AlphaFoldDB" id="A0A518CE48"/>
<dbReference type="Gene3D" id="1.10.287.470">
    <property type="entry name" value="Helix hairpin bin"/>
    <property type="match status" value="1"/>
</dbReference>
<sequence>MAEVDLKQLAIDRDATTADRRGTDLPIRRHFVSRVLIPGVLVASFAALLVWAAWDLIFPATPVKVIPVVASKAKTQSAGTPLFQAAGWVEPRPTPIRVAALSPGVIEELLVVEDQAVSKGDPVANLVREDNQLAYERAVADRDLRQAEVAQSQAALDAANVRVEQPVHLEAQLAEAEAQVSQIDTQLQNLPFEIRRAEAMQEYAQLDHQRKVDAGIAVSKITVEEAISRLATAEATLEELIQRKGTLHAEKVAWNKRQEALKTQLDLLVDEVEAKETAQAELQAAKARLRQAEVALAQAKLALDRMVVRAPVAGRIYQLLSPPGTHLGTMPSQRTESDSSTVVTMYRPDSLQVRVDVRFENIPQVSLNQQVTINNPALDQPMVGHVLFISSEADIQKNTLQVKVALPNPPEYFKPEMLVDVTFLAPKLEQQGDASEEEMRIYIPSEMVLNENGQTFAWVADQAAGKARKKSITVVANPSSPMSEVLSGLNLGDRLIFNPPMDLQDDTRIEVIDEVEESSAMTMPDRVVRSTLNRLPPEGE</sequence>
<dbReference type="Proteomes" id="UP000318626">
    <property type="component" value="Chromosome"/>
</dbReference>
<evidence type="ECO:0000313" key="6">
    <source>
        <dbReference type="Proteomes" id="UP000318626"/>
    </source>
</evidence>
<dbReference type="GO" id="GO:1990281">
    <property type="term" value="C:efflux pump complex"/>
    <property type="evidence" value="ECO:0007669"/>
    <property type="project" value="TreeGrafter"/>
</dbReference>
<dbReference type="SUPFAM" id="SSF111369">
    <property type="entry name" value="HlyD-like secretion proteins"/>
    <property type="match status" value="1"/>
</dbReference>
<dbReference type="EMBL" id="CP036289">
    <property type="protein sequence ID" value="QDU77488.1"/>
    <property type="molecule type" value="Genomic_DNA"/>
</dbReference>
<dbReference type="Gene3D" id="2.40.420.20">
    <property type="match status" value="1"/>
</dbReference>
<comment type="similarity">
    <text evidence="1">Belongs to the membrane fusion protein (MFP) (TC 8.A.1) family.</text>
</comment>
<dbReference type="InterPro" id="IPR058792">
    <property type="entry name" value="Beta-barrel_RND_2"/>
</dbReference>
<name>A0A518CE48_9BACT</name>
<dbReference type="GO" id="GO:0015562">
    <property type="term" value="F:efflux transmembrane transporter activity"/>
    <property type="evidence" value="ECO:0007669"/>
    <property type="project" value="TreeGrafter"/>
</dbReference>
<dbReference type="Gene3D" id="2.40.50.100">
    <property type="match status" value="1"/>
</dbReference>
<dbReference type="PANTHER" id="PTHR30469:SF15">
    <property type="entry name" value="HLYD FAMILY OF SECRETION PROTEINS"/>
    <property type="match status" value="1"/>
</dbReference>
<dbReference type="Gene3D" id="2.40.30.170">
    <property type="match status" value="1"/>
</dbReference>
<feature type="domain" description="CusB-like beta-barrel" evidence="4">
    <location>
        <begin position="355"/>
        <end position="425"/>
    </location>
</feature>
<evidence type="ECO:0000256" key="3">
    <source>
        <dbReference type="SAM" id="Phobius"/>
    </source>
</evidence>